<gene>
    <name evidence="18" type="ORF">CTOB1V02_LOCUS16954</name>
</gene>
<evidence type="ECO:0000256" key="13">
    <source>
        <dbReference type="ARBA" id="ARBA00093264"/>
    </source>
</evidence>
<dbReference type="EC" id="1.5.1.25" evidence="2"/>
<dbReference type="OrthoDB" id="41492at2759"/>
<dbReference type="FunFam" id="3.40.50.720:FF:000311">
    <property type="entry name" value="Ornithine cyclodeaminase"/>
    <property type="match status" value="1"/>
</dbReference>
<name>A0A7R9A0W0_9CRUS</name>
<proteinExistence type="inferred from homology"/>
<dbReference type="Gene3D" id="3.30.1780.10">
    <property type="entry name" value="ornithine cyclodeaminase, domain 1"/>
    <property type="match status" value="1"/>
</dbReference>
<dbReference type="Pfam" id="PF02423">
    <property type="entry name" value="OCD_Mu_crystall"/>
    <property type="match status" value="1"/>
</dbReference>
<dbReference type="InterPro" id="IPR036291">
    <property type="entry name" value="NAD(P)-bd_dom_sf"/>
</dbReference>
<evidence type="ECO:0000256" key="17">
    <source>
        <dbReference type="ARBA" id="ARBA00093650"/>
    </source>
</evidence>
<dbReference type="InterPro" id="IPR023401">
    <property type="entry name" value="ODC_N"/>
</dbReference>
<evidence type="ECO:0000256" key="11">
    <source>
        <dbReference type="ARBA" id="ARBA00093250"/>
    </source>
</evidence>
<evidence type="ECO:0000256" key="2">
    <source>
        <dbReference type="ARBA" id="ARBA00012883"/>
    </source>
</evidence>
<dbReference type="InterPro" id="IPR003462">
    <property type="entry name" value="ODC_Mu_crystall"/>
</dbReference>
<feature type="non-terminal residue" evidence="18">
    <location>
        <position position="233"/>
    </location>
</feature>
<comment type="catalytic activity">
    <reaction evidence="9">
        <text>(S)-cystathionine ketimine + NADPH + 2 H(+) = (3R,5S)-2,3,5,6,7-pentahydro-1,4-thiazepine-3,5-dicarboxylate + NADP(+)</text>
        <dbReference type="Rhea" id="RHEA:68036"/>
        <dbReference type="ChEBI" id="CHEBI:15378"/>
        <dbReference type="ChEBI" id="CHEBI:57783"/>
        <dbReference type="ChEBI" id="CHEBI:58349"/>
        <dbReference type="ChEBI" id="CHEBI:176808"/>
        <dbReference type="ChEBI" id="CHEBI:176810"/>
    </reaction>
    <physiologicalReaction direction="left-to-right" evidence="9">
        <dbReference type="Rhea" id="RHEA:68037"/>
    </physiologicalReaction>
</comment>
<comment type="catalytic activity">
    <reaction evidence="11">
        <text>(S)-cystathionine ketimine + NADH + 2 H(+) = (3R,5S)-2,3,5,6,7-pentahydro-1,4-thiazepine-3,5-dicarboxylate + NAD(+)</text>
        <dbReference type="Rhea" id="RHEA:68032"/>
        <dbReference type="ChEBI" id="CHEBI:15378"/>
        <dbReference type="ChEBI" id="CHEBI:57540"/>
        <dbReference type="ChEBI" id="CHEBI:57945"/>
        <dbReference type="ChEBI" id="CHEBI:176808"/>
        <dbReference type="ChEBI" id="CHEBI:176810"/>
    </reaction>
    <physiologicalReaction direction="left-to-right" evidence="11">
        <dbReference type="Rhea" id="RHEA:68033"/>
    </physiologicalReaction>
</comment>
<comment type="similarity">
    <text evidence="1">Belongs to the ornithine cyclodeaminase/mu-crystallin family.</text>
</comment>
<evidence type="ECO:0000256" key="3">
    <source>
        <dbReference type="ARBA" id="ARBA00015173"/>
    </source>
</evidence>
<comment type="catalytic activity">
    <reaction evidence="12">
        <text>(3R)-1,4-thiomorpholine-3-carboxylate + NADP(+) = 3,4-dehydrothiomorpholine-3-carboxylate + NADPH + 2 H(+)</text>
        <dbReference type="Rhea" id="RHEA:12500"/>
        <dbReference type="ChEBI" id="CHEBI:15378"/>
        <dbReference type="ChEBI" id="CHEBI:57783"/>
        <dbReference type="ChEBI" id="CHEBI:58349"/>
        <dbReference type="ChEBI" id="CHEBI:58517"/>
        <dbReference type="ChEBI" id="CHEBI:176873"/>
        <dbReference type="EC" id="1.5.1.25"/>
    </reaction>
    <physiologicalReaction direction="right-to-left" evidence="12">
        <dbReference type="Rhea" id="RHEA:12502"/>
    </physiologicalReaction>
</comment>
<comment type="subunit">
    <text evidence="15">Homodimer. Binds the thyroid hormone triiodothyronine (T3); T3 binding inhibits enzymatic activity.</text>
</comment>
<sequence length="233" mass="24756">MPVRHHHNMHVPGEPDATMLLMPAWIPGEHIGVKIVNVMPGNSQRGLPAIAASYLLSDGKTGEMLAMIDGGELTARRTAAASALAADYLARRDAAELLIVGTGRLAANLAEAHAAVRPIERIFVWGRDIDRAVHKAEAISRATGIHAEAAVTLEGAVRDADIVSTCTLSSQPLIRGDWLKPGAHLDLVGAFKPEMRECDDEAMRIAEVFVDTRDGATTEGGDIVQAIHNGALS</sequence>
<evidence type="ECO:0000256" key="6">
    <source>
        <dbReference type="ARBA" id="ARBA00093197"/>
    </source>
</evidence>
<reference evidence="18" key="1">
    <citation type="submission" date="2020-11" db="EMBL/GenBank/DDBJ databases">
        <authorList>
            <person name="Tran Van P."/>
        </authorList>
    </citation>
    <scope>NUCLEOTIDE SEQUENCE</scope>
</reference>
<protein>
    <recommendedName>
        <fullName evidence="3">Ketimine reductase mu-crystallin</fullName>
        <ecNumber evidence="16">1.5.1.1</ecNumber>
        <ecNumber evidence="2">1.5.1.25</ecNumber>
    </recommendedName>
    <alternativeName>
        <fullName evidence="17">1-piperideine-2-carboxylate/1-pyrroline-2-carboxylate reductase</fullName>
    </alternativeName>
    <alternativeName>
        <fullName evidence="4">NADP-regulated thyroid-hormone-binding protein</fullName>
    </alternativeName>
</protein>
<comment type="catalytic activity">
    <reaction evidence="7">
        <text>L-proline + NADP(+) = 1-pyrroline-2-carboxylate + NADPH + H(+)</text>
        <dbReference type="Rhea" id="RHEA:20317"/>
        <dbReference type="ChEBI" id="CHEBI:15378"/>
        <dbReference type="ChEBI" id="CHEBI:39785"/>
        <dbReference type="ChEBI" id="CHEBI:57783"/>
        <dbReference type="ChEBI" id="CHEBI:58349"/>
        <dbReference type="ChEBI" id="CHEBI:60039"/>
        <dbReference type="EC" id="1.5.1.1"/>
    </reaction>
    <physiologicalReaction direction="right-to-left" evidence="7">
        <dbReference type="Rhea" id="RHEA:20319"/>
    </physiologicalReaction>
</comment>
<dbReference type="Gene3D" id="3.40.50.720">
    <property type="entry name" value="NAD(P)-binding Rossmann-like Domain"/>
    <property type="match status" value="1"/>
</dbReference>
<comment type="catalytic activity">
    <reaction evidence="8">
        <text>(3R)-1,4-thiomorpholine-3-carboxylate + NAD(+) = 3,4-dehydrothiomorpholine-3-carboxylate + NADH + 2 H(+)</text>
        <dbReference type="Rhea" id="RHEA:12504"/>
        <dbReference type="ChEBI" id="CHEBI:15378"/>
        <dbReference type="ChEBI" id="CHEBI:57540"/>
        <dbReference type="ChEBI" id="CHEBI:57945"/>
        <dbReference type="ChEBI" id="CHEBI:58517"/>
        <dbReference type="ChEBI" id="CHEBI:176873"/>
        <dbReference type="EC" id="1.5.1.25"/>
    </reaction>
    <physiologicalReaction direction="right-to-left" evidence="8">
        <dbReference type="Rhea" id="RHEA:12506"/>
    </physiologicalReaction>
</comment>
<dbReference type="GO" id="GO:0005737">
    <property type="term" value="C:cytoplasm"/>
    <property type="evidence" value="ECO:0007669"/>
    <property type="project" value="TreeGrafter"/>
</dbReference>
<comment type="catalytic activity">
    <reaction evidence="6">
        <text>Delta(2)-thiazoline-2-carboxylate + NADPH + 2 H(+) = L-thiazolidine-2-carboxylate + NADP(+)</text>
        <dbReference type="Rhea" id="RHEA:68072"/>
        <dbReference type="ChEBI" id="CHEBI:15378"/>
        <dbReference type="ChEBI" id="CHEBI:57783"/>
        <dbReference type="ChEBI" id="CHEBI:58349"/>
        <dbReference type="ChEBI" id="CHEBI:176895"/>
        <dbReference type="ChEBI" id="CHEBI:176896"/>
    </reaction>
    <physiologicalReaction direction="left-to-right" evidence="6">
        <dbReference type="Rhea" id="RHEA:68073"/>
    </physiologicalReaction>
</comment>
<evidence type="ECO:0000256" key="12">
    <source>
        <dbReference type="ARBA" id="ARBA00093263"/>
    </source>
</evidence>
<evidence type="ECO:0000256" key="10">
    <source>
        <dbReference type="ARBA" id="ARBA00093248"/>
    </source>
</evidence>
<accession>A0A7R9A0W0</accession>
<evidence type="ECO:0000256" key="4">
    <source>
        <dbReference type="ARBA" id="ARBA00033420"/>
    </source>
</evidence>
<dbReference type="AlphaFoldDB" id="A0A7R9A0W0"/>
<dbReference type="NCBIfam" id="NF004793">
    <property type="entry name" value="PRK06141.1"/>
    <property type="match status" value="1"/>
</dbReference>
<evidence type="ECO:0000256" key="16">
    <source>
        <dbReference type="ARBA" id="ARBA00093598"/>
    </source>
</evidence>
<dbReference type="EMBL" id="OB716801">
    <property type="protein sequence ID" value="CAD7239139.1"/>
    <property type="molecule type" value="Genomic_DNA"/>
</dbReference>
<evidence type="ECO:0000256" key="14">
    <source>
        <dbReference type="ARBA" id="ARBA00093273"/>
    </source>
</evidence>
<dbReference type="GO" id="GO:0050241">
    <property type="term" value="F:pyrroline-2-carboxylate reductase activity"/>
    <property type="evidence" value="ECO:0007669"/>
    <property type="project" value="UniProtKB-EC"/>
</dbReference>
<evidence type="ECO:0000256" key="7">
    <source>
        <dbReference type="ARBA" id="ARBA00093203"/>
    </source>
</evidence>
<comment type="catalytic activity">
    <reaction evidence="14">
        <text>L-pipecolate + NADP(+) = Delta(1)-piperideine-2-carboxylate + NADPH + H(+)</text>
        <dbReference type="Rhea" id="RHEA:12524"/>
        <dbReference type="ChEBI" id="CHEBI:15378"/>
        <dbReference type="ChEBI" id="CHEBI:57783"/>
        <dbReference type="ChEBI" id="CHEBI:58349"/>
        <dbReference type="ChEBI" id="CHEBI:61185"/>
        <dbReference type="ChEBI" id="CHEBI:77631"/>
        <dbReference type="EC" id="1.5.1.1"/>
    </reaction>
    <physiologicalReaction direction="right-to-left" evidence="14">
        <dbReference type="Rhea" id="RHEA:12526"/>
    </physiologicalReaction>
</comment>
<dbReference type="PANTHER" id="PTHR13812:SF19">
    <property type="entry name" value="KETIMINE REDUCTASE MU-CRYSTALLIN"/>
    <property type="match status" value="1"/>
</dbReference>
<comment type="catalytic activity">
    <reaction evidence="13">
        <text>L-proline + NAD(+) = 1-pyrroline-2-carboxylate + NADH + H(+)</text>
        <dbReference type="Rhea" id="RHEA:20321"/>
        <dbReference type="ChEBI" id="CHEBI:15378"/>
        <dbReference type="ChEBI" id="CHEBI:39785"/>
        <dbReference type="ChEBI" id="CHEBI:57540"/>
        <dbReference type="ChEBI" id="CHEBI:57945"/>
        <dbReference type="ChEBI" id="CHEBI:60039"/>
        <dbReference type="EC" id="1.5.1.1"/>
    </reaction>
    <physiologicalReaction direction="right-to-left" evidence="13">
        <dbReference type="Rhea" id="RHEA:20323"/>
    </physiologicalReaction>
</comment>
<comment type="catalytic activity">
    <reaction evidence="10">
        <text>(R)-lanthionine ketimine + NADPH + 2 H(+) = (3R,5R)-1,4-thiomorpholine-3,5-dicarboxylate + NADP(+)</text>
        <dbReference type="Rhea" id="RHEA:68040"/>
        <dbReference type="ChEBI" id="CHEBI:15378"/>
        <dbReference type="ChEBI" id="CHEBI:57783"/>
        <dbReference type="ChEBI" id="CHEBI:58349"/>
        <dbReference type="ChEBI" id="CHEBI:176891"/>
        <dbReference type="ChEBI" id="CHEBI:176892"/>
    </reaction>
    <physiologicalReaction direction="left-to-right" evidence="10">
        <dbReference type="Rhea" id="RHEA:68041"/>
    </physiologicalReaction>
</comment>
<dbReference type="SUPFAM" id="SSF51735">
    <property type="entry name" value="NAD(P)-binding Rossmann-fold domains"/>
    <property type="match status" value="1"/>
</dbReference>
<evidence type="ECO:0000256" key="1">
    <source>
        <dbReference type="ARBA" id="ARBA00008903"/>
    </source>
</evidence>
<evidence type="ECO:0000256" key="8">
    <source>
        <dbReference type="ARBA" id="ARBA00093226"/>
    </source>
</evidence>
<dbReference type="PANTHER" id="PTHR13812">
    <property type="entry name" value="KETIMINE REDUCTASE MU-CRYSTALLIN"/>
    <property type="match status" value="1"/>
</dbReference>
<evidence type="ECO:0000313" key="18">
    <source>
        <dbReference type="EMBL" id="CAD7239139.1"/>
    </source>
</evidence>
<comment type="catalytic activity">
    <reaction evidence="5">
        <text>L-pipecolate + NAD(+) = Delta(1)-piperideine-2-carboxylate + NADH + H(+)</text>
        <dbReference type="Rhea" id="RHEA:30807"/>
        <dbReference type="ChEBI" id="CHEBI:15378"/>
        <dbReference type="ChEBI" id="CHEBI:57540"/>
        <dbReference type="ChEBI" id="CHEBI:57945"/>
        <dbReference type="ChEBI" id="CHEBI:61185"/>
        <dbReference type="ChEBI" id="CHEBI:77631"/>
        <dbReference type="EC" id="1.5.1.1"/>
    </reaction>
    <physiologicalReaction direction="right-to-left" evidence="5">
        <dbReference type="Rhea" id="RHEA:30809"/>
    </physiologicalReaction>
</comment>
<evidence type="ECO:0000256" key="15">
    <source>
        <dbReference type="ARBA" id="ARBA00093567"/>
    </source>
</evidence>
<organism evidence="18">
    <name type="scientific">Cyprideis torosa</name>
    <dbReference type="NCBI Taxonomy" id="163714"/>
    <lineage>
        <taxon>Eukaryota</taxon>
        <taxon>Metazoa</taxon>
        <taxon>Ecdysozoa</taxon>
        <taxon>Arthropoda</taxon>
        <taxon>Crustacea</taxon>
        <taxon>Oligostraca</taxon>
        <taxon>Ostracoda</taxon>
        <taxon>Podocopa</taxon>
        <taxon>Podocopida</taxon>
        <taxon>Cytherocopina</taxon>
        <taxon>Cytheroidea</taxon>
        <taxon>Cytherideidae</taxon>
        <taxon>Cyprideis</taxon>
    </lineage>
</organism>
<dbReference type="EC" id="1.5.1.1" evidence="16"/>
<evidence type="ECO:0000256" key="5">
    <source>
        <dbReference type="ARBA" id="ARBA00093190"/>
    </source>
</evidence>
<evidence type="ECO:0000256" key="9">
    <source>
        <dbReference type="ARBA" id="ARBA00093227"/>
    </source>
</evidence>
<dbReference type="GO" id="GO:0019752">
    <property type="term" value="P:carboxylic acid metabolic process"/>
    <property type="evidence" value="ECO:0007669"/>
    <property type="project" value="UniProtKB-ARBA"/>
</dbReference>
<dbReference type="GO" id="GO:0047127">
    <property type="term" value="F:thiomorpholine-carboxylate dehydrogenase activity"/>
    <property type="evidence" value="ECO:0007669"/>
    <property type="project" value="UniProtKB-EC"/>
</dbReference>